<dbReference type="KEGG" id="mia:OCU_43610"/>
<sequence length="37" mass="4329">MTVRFTPRPGVSHALRTGRKSDAWWTREFARHSLPYG</sequence>
<gene>
    <name evidence="1" type="ordered locus">OCU_43610</name>
</gene>
<dbReference type="HOGENOM" id="CLU_3346142_0_0_11"/>
<dbReference type="Proteomes" id="UP000008004">
    <property type="component" value="Chromosome"/>
</dbReference>
<name>H8IRQ2_MYCIA</name>
<evidence type="ECO:0000313" key="1">
    <source>
        <dbReference type="EMBL" id="AFC45580.1"/>
    </source>
</evidence>
<accession>H8IRQ2</accession>
<reference evidence="1 2" key="1">
    <citation type="journal article" date="2012" name="J. Bacteriol.">
        <title>Complete genome sequence of Mycobacterium intracellulare strain ATCC 13950T.</title>
        <authorList>
            <person name="Kim B.J."/>
            <person name="Choi B.S."/>
            <person name="Lim J.S."/>
            <person name="Choi I.Y."/>
            <person name="Lee J.H."/>
            <person name="Chun J."/>
            <person name="Kook Y.H."/>
            <person name="Kim B.J."/>
        </authorList>
    </citation>
    <scope>NUCLEOTIDE SEQUENCE [LARGE SCALE GENOMIC DNA]</scope>
    <source>
        <strain evidence="2">ATCC 13950 / DSM 43223 / JCM 6384 / NCTC 13025 / 3600</strain>
    </source>
</reference>
<organism evidence="1 2">
    <name type="scientific">Mycobacterium intracellulare (strain ATCC 13950 / DSM 43223 / JCM 6384 / NCTC 13025 / 3600)</name>
    <dbReference type="NCBI Taxonomy" id="487521"/>
    <lineage>
        <taxon>Bacteria</taxon>
        <taxon>Bacillati</taxon>
        <taxon>Actinomycetota</taxon>
        <taxon>Actinomycetes</taxon>
        <taxon>Mycobacteriales</taxon>
        <taxon>Mycobacteriaceae</taxon>
        <taxon>Mycobacterium</taxon>
        <taxon>Mycobacterium avium complex (MAC)</taxon>
    </lineage>
</organism>
<dbReference type="PATRIC" id="fig|487521.10.peg.4369"/>
<evidence type="ECO:0000313" key="2">
    <source>
        <dbReference type="Proteomes" id="UP000008004"/>
    </source>
</evidence>
<dbReference type="EMBL" id="CP003322">
    <property type="protein sequence ID" value="AFC45580.1"/>
    <property type="molecule type" value="Genomic_DNA"/>
</dbReference>
<dbReference type="AlphaFoldDB" id="H8IRQ2"/>
<protein>
    <submittedName>
        <fullName evidence="1">Uncharacterized protein</fullName>
    </submittedName>
</protein>
<proteinExistence type="predicted"/>